<evidence type="ECO:0000256" key="1">
    <source>
        <dbReference type="ARBA" id="ARBA00006018"/>
    </source>
</evidence>
<dbReference type="Proteomes" id="UP001162030">
    <property type="component" value="Chromosome"/>
</dbReference>
<dbReference type="InterPro" id="IPR019812">
    <property type="entry name" value="Hydgase_assmbl_chp_CS"/>
</dbReference>
<evidence type="ECO:0000313" key="3">
    <source>
        <dbReference type="Proteomes" id="UP001162030"/>
    </source>
</evidence>
<evidence type="ECO:0000313" key="2">
    <source>
        <dbReference type="EMBL" id="CAI8740770.1"/>
    </source>
</evidence>
<organism evidence="2 3">
    <name type="scientific">Methylocaldum szegediense</name>
    <dbReference type="NCBI Taxonomy" id="73780"/>
    <lineage>
        <taxon>Bacteria</taxon>
        <taxon>Pseudomonadati</taxon>
        <taxon>Pseudomonadota</taxon>
        <taxon>Gammaproteobacteria</taxon>
        <taxon>Methylococcales</taxon>
        <taxon>Methylococcaceae</taxon>
        <taxon>Methylocaldum</taxon>
    </lineage>
</organism>
<gene>
    <name evidence="2" type="primary">hypC</name>
    <name evidence="2" type="ORF">MSZNOR_0460</name>
</gene>
<protein>
    <submittedName>
        <fullName evidence="2">Hydrogenase maturation factor HypC</fullName>
    </submittedName>
</protein>
<keyword evidence="3" id="KW-1185">Reference proteome</keyword>
<dbReference type="NCBIfam" id="TIGR00074">
    <property type="entry name" value="hypC_hupF"/>
    <property type="match status" value="1"/>
</dbReference>
<name>A0ABM9HWX7_9GAMM</name>
<accession>A0ABM9HWX7</accession>
<dbReference type="EMBL" id="OX458333">
    <property type="protein sequence ID" value="CAI8740770.1"/>
    <property type="molecule type" value="Genomic_DNA"/>
</dbReference>
<dbReference type="PANTHER" id="PTHR35177">
    <property type="entry name" value="HYDROGENASE MATURATION FACTOR HYBG"/>
    <property type="match status" value="1"/>
</dbReference>
<dbReference type="InterPro" id="IPR001109">
    <property type="entry name" value="Hydrogenase_HupF/HypC"/>
</dbReference>
<dbReference type="RefSeq" id="WP_026610569.1">
    <property type="nucleotide sequence ID" value="NZ_OX458333.1"/>
</dbReference>
<dbReference type="SUPFAM" id="SSF159127">
    <property type="entry name" value="HupF/HypC-like"/>
    <property type="match status" value="1"/>
</dbReference>
<dbReference type="Gene3D" id="2.30.30.140">
    <property type="match status" value="1"/>
</dbReference>
<reference evidence="2 3" key="1">
    <citation type="submission" date="2023-03" db="EMBL/GenBank/DDBJ databases">
        <authorList>
            <person name="Pearce D."/>
        </authorList>
    </citation>
    <scope>NUCLEOTIDE SEQUENCE [LARGE SCALE GENOMIC DNA]</scope>
    <source>
        <strain evidence="2">Msz</strain>
    </source>
</reference>
<sequence>MCLAVPGQILSIEQADDPLLRSGRVDFGGVVKVVNLAYVPEAEIGDYVIVHAGFAISRLDEAEAQAVLKEIAALEDVSHEIS</sequence>
<dbReference type="PANTHER" id="PTHR35177:SF2">
    <property type="entry name" value="HYDROGENASE MATURATION FACTOR HYBG"/>
    <property type="match status" value="1"/>
</dbReference>
<proteinExistence type="inferred from homology"/>
<dbReference type="PROSITE" id="PS01097">
    <property type="entry name" value="HUPF_HYPC"/>
    <property type="match status" value="1"/>
</dbReference>
<comment type="similarity">
    <text evidence="1">Belongs to the HupF/HypC family.</text>
</comment>
<dbReference type="PRINTS" id="PR00445">
    <property type="entry name" value="HUPFHYPC"/>
</dbReference>
<dbReference type="Pfam" id="PF01455">
    <property type="entry name" value="HupF_HypC"/>
    <property type="match status" value="1"/>
</dbReference>